<comment type="caution">
    <text evidence="3">The sequence shown here is derived from an EMBL/GenBank/DDBJ whole genome shotgun (WGS) entry which is preliminary data.</text>
</comment>
<protein>
    <submittedName>
        <fullName evidence="3">Uncharacterized protein</fullName>
    </submittedName>
</protein>
<evidence type="ECO:0000313" key="4">
    <source>
        <dbReference type="Proteomes" id="UP000249619"/>
    </source>
</evidence>
<feature type="compositionally biased region" description="Pro residues" evidence="2">
    <location>
        <begin position="313"/>
        <end position="322"/>
    </location>
</feature>
<dbReference type="EMBL" id="QGDH01000046">
    <property type="protein sequence ID" value="RAR12723.1"/>
    <property type="molecule type" value="Genomic_DNA"/>
</dbReference>
<evidence type="ECO:0000256" key="1">
    <source>
        <dbReference type="SAM" id="Coils"/>
    </source>
</evidence>
<feature type="region of interest" description="Disordered" evidence="2">
    <location>
        <begin position="202"/>
        <end position="230"/>
    </location>
</feature>
<feature type="compositionally biased region" description="Polar residues" evidence="2">
    <location>
        <begin position="214"/>
        <end position="229"/>
    </location>
</feature>
<evidence type="ECO:0000313" key="3">
    <source>
        <dbReference type="EMBL" id="RAR12723.1"/>
    </source>
</evidence>
<feature type="region of interest" description="Disordered" evidence="2">
    <location>
        <begin position="298"/>
        <end position="326"/>
    </location>
</feature>
<dbReference type="Proteomes" id="UP000249619">
    <property type="component" value="Unassembled WGS sequence"/>
</dbReference>
<feature type="coiled-coil region" evidence="1">
    <location>
        <begin position="368"/>
        <end position="395"/>
    </location>
</feature>
<evidence type="ECO:0000256" key="2">
    <source>
        <dbReference type="SAM" id="MobiDB-lite"/>
    </source>
</evidence>
<dbReference type="AlphaFoldDB" id="A0A364N6H0"/>
<name>A0A364N6H0_STELY</name>
<keyword evidence="4" id="KW-1185">Reference proteome</keyword>
<keyword evidence="1" id="KW-0175">Coiled coil</keyword>
<sequence length="547" mass="59039">MRSYRYAALFIGAALAQESATIINIFETASTLTLLGSDANATTYQNGCPLESAGISIVPFLTYTASEGPTATPAITPTPKPLIHRQSDSDNLVPGFCEPYNITQGSEVYGFHLTDPLPGAWTVDVVCNWQGDMSTANLTCDGMQTGFVPKKTRQFLFTSSVMSLGNLADDLNVVTIMSESATSSPVSPSLISASTTPTLSEAGTNALFGPDATAPSNSGSDATVSTSSGFAAAGPSPTGVMAMQALCLGDTAHQIPTTMVASIAETSSTPTAHPKSKLLSTLVRHISAPVHPLTVEVRRPTETGTKSSHRHFAPPPKTPQTPPRSEHSLLGELSLAQAHASCLRRDRDKWHSLALRQEQDLDAAFKDLEHQTQIISETEDENTKLKARHEEATTAGRQLYSRFDSLIAKHDKLVDEFNEATRTITRLKKSDRSKDKVQQRNLNLKATLRRYTVQGVSATTRAAADTESTLREALALATERIGELETKGEVLLDALEKRYDGSGSDDDEMDSGETEAELLEAEVAFRGVLEEESIKEQKENWAELLNE</sequence>
<gene>
    <name evidence="3" type="ORF">DDE83_003871</name>
</gene>
<reference evidence="4" key="1">
    <citation type="submission" date="2018-05" db="EMBL/GenBank/DDBJ databases">
        <title>Draft genome sequence of Stemphylium lycopersici strain CIDEFI 213.</title>
        <authorList>
            <person name="Medina R."/>
            <person name="Franco M.E.E."/>
            <person name="Lucentini C.G."/>
            <person name="Saparrat M.C.N."/>
            <person name="Balatti P.A."/>
        </authorList>
    </citation>
    <scope>NUCLEOTIDE SEQUENCE [LARGE SCALE GENOMIC DNA]</scope>
    <source>
        <strain evidence="4">CIDEFI 213</strain>
    </source>
</reference>
<accession>A0A364N6H0</accession>
<proteinExistence type="predicted"/>
<organism evidence="3 4">
    <name type="scientific">Stemphylium lycopersici</name>
    <name type="common">Tomato gray leaf spot disease fungus</name>
    <name type="synonym">Thyrospora lycopersici</name>
    <dbReference type="NCBI Taxonomy" id="183478"/>
    <lineage>
        <taxon>Eukaryota</taxon>
        <taxon>Fungi</taxon>
        <taxon>Dikarya</taxon>
        <taxon>Ascomycota</taxon>
        <taxon>Pezizomycotina</taxon>
        <taxon>Dothideomycetes</taxon>
        <taxon>Pleosporomycetidae</taxon>
        <taxon>Pleosporales</taxon>
        <taxon>Pleosporineae</taxon>
        <taxon>Pleosporaceae</taxon>
        <taxon>Stemphylium</taxon>
    </lineage>
</organism>